<keyword evidence="2" id="KW-0732">Signal</keyword>
<dbReference type="eggNOG" id="ENOG5033MXQ">
    <property type="taxonomic scope" value="Bacteria"/>
</dbReference>
<organism evidence="3 4">
    <name type="scientific">Sphaerochaeta pleomorpha (strain ATCC BAA-1885 / DSM 22778 / Grapes)</name>
    <dbReference type="NCBI Taxonomy" id="158190"/>
    <lineage>
        <taxon>Bacteria</taxon>
        <taxon>Pseudomonadati</taxon>
        <taxon>Spirochaetota</taxon>
        <taxon>Spirochaetia</taxon>
        <taxon>Spirochaetales</taxon>
        <taxon>Sphaerochaetaceae</taxon>
        <taxon>Sphaerochaeta</taxon>
    </lineage>
</organism>
<dbReference type="AlphaFoldDB" id="G8QQP2"/>
<reference evidence="3 4" key="1">
    <citation type="submission" date="2011-11" db="EMBL/GenBank/DDBJ databases">
        <title>Complete sequence of Spirochaeta sp. grapes.</title>
        <authorList>
            <consortium name="US DOE Joint Genome Institute"/>
            <person name="Lucas S."/>
            <person name="Han J."/>
            <person name="Lapidus A."/>
            <person name="Cheng J.-F."/>
            <person name="Goodwin L."/>
            <person name="Pitluck S."/>
            <person name="Peters L."/>
            <person name="Ovchinnikova G."/>
            <person name="Munk A.C."/>
            <person name="Detter J.C."/>
            <person name="Han C."/>
            <person name="Tapia R."/>
            <person name="Land M."/>
            <person name="Hauser L."/>
            <person name="Kyrpides N."/>
            <person name="Ivanova N."/>
            <person name="Pagani I."/>
            <person name="Ritalahtilisa K."/>
            <person name="Loeffler F."/>
            <person name="Woyke T."/>
        </authorList>
    </citation>
    <scope>NUCLEOTIDE SEQUENCE [LARGE SCALE GENOMIC DNA]</scope>
    <source>
        <strain evidence="4">ATCC BAA-1885 / DSM 22778 / Grapes</strain>
    </source>
</reference>
<keyword evidence="4" id="KW-1185">Reference proteome</keyword>
<sequence>MKRNSILSIICMFALVMLFGCATTAKTNPDGSPYWTTMTPNATKSLHYEVGMAKQSTPQLSLLRAESAAKDAIGRWASTTVDNSLVTFVEEAGETLKTQQVLSVLQNLSVQTVNIALRGVSTVERYTSPEGTVWVLCSYPIKNLKDAYKLQAQELERKLALEQANATALEAEAKLIQADVLISYLESQLESEAKD</sequence>
<evidence type="ECO:0000256" key="2">
    <source>
        <dbReference type="SAM" id="SignalP"/>
    </source>
</evidence>
<protein>
    <recommendedName>
        <fullName evidence="5">LPP20 lipoprotein</fullName>
    </recommendedName>
</protein>
<dbReference type="KEGG" id="sgp:SpiGrapes_0846"/>
<proteinExistence type="predicted"/>
<evidence type="ECO:0000256" key="1">
    <source>
        <dbReference type="SAM" id="Coils"/>
    </source>
</evidence>
<accession>G8QQP2</accession>
<dbReference type="RefSeq" id="WP_014269522.1">
    <property type="nucleotide sequence ID" value="NC_016633.1"/>
</dbReference>
<dbReference type="HOGENOM" id="CLU_1433632_0_0_12"/>
<evidence type="ECO:0008006" key="5">
    <source>
        <dbReference type="Google" id="ProtNLM"/>
    </source>
</evidence>
<evidence type="ECO:0000313" key="3">
    <source>
        <dbReference type="EMBL" id="AEV28673.1"/>
    </source>
</evidence>
<dbReference type="PROSITE" id="PS51257">
    <property type="entry name" value="PROKAR_LIPOPROTEIN"/>
    <property type="match status" value="1"/>
</dbReference>
<feature type="coiled-coil region" evidence="1">
    <location>
        <begin position="145"/>
        <end position="172"/>
    </location>
</feature>
<dbReference type="STRING" id="158190.SpiGrapes_0846"/>
<feature type="signal peptide" evidence="2">
    <location>
        <begin position="1"/>
        <end position="22"/>
    </location>
</feature>
<dbReference type="Proteomes" id="UP000005632">
    <property type="component" value="Chromosome"/>
</dbReference>
<dbReference type="OrthoDB" id="370992at2"/>
<dbReference type="EMBL" id="CP003155">
    <property type="protein sequence ID" value="AEV28673.1"/>
    <property type="molecule type" value="Genomic_DNA"/>
</dbReference>
<feature type="chain" id="PRO_5003515072" description="LPP20 lipoprotein" evidence="2">
    <location>
        <begin position="23"/>
        <end position="195"/>
    </location>
</feature>
<gene>
    <name evidence="3" type="ordered locus">SpiGrapes_0846</name>
</gene>
<evidence type="ECO:0000313" key="4">
    <source>
        <dbReference type="Proteomes" id="UP000005632"/>
    </source>
</evidence>
<name>G8QQP2_SPHPG</name>
<keyword evidence="1" id="KW-0175">Coiled coil</keyword>